<keyword evidence="1" id="KW-0472">Membrane</keyword>
<keyword evidence="1" id="KW-0812">Transmembrane</keyword>
<reference evidence="2" key="1">
    <citation type="journal article" date="2023" name="Insect Mol. Biol.">
        <title>Genome sequencing provides insights into the evolution of gene families encoding plant cell wall-degrading enzymes in longhorned beetles.</title>
        <authorList>
            <person name="Shin N.R."/>
            <person name="Okamura Y."/>
            <person name="Kirsch R."/>
            <person name="Pauchet Y."/>
        </authorList>
    </citation>
    <scope>NUCLEOTIDE SEQUENCE</scope>
    <source>
        <strain evidence="2">MMC_N1</strain>
    </source>
</reference>
<evidence type="ECO:0000313" key="3">
    <source>
        <dbReference type="Proteomes" id="UP001162164"/>
    </source>
</evidence>
<gene>
    <name evidence="2" type="ORF">NQ317_001143</name>
</gene>
<dbReference type="EMBL" id="JAPWTJ010002143">
    <property type="protein sequence ID" value="KAJ8967772.1"/>
    <property type="molecule type" value="Genomic_DNA"/>
</dbReference>
<comment type="caution">
    <text evidence="2">The sequence shown here is derived from an EMBL/GenBank/DDBJ whole genome shotgun (WGS) entry which is preliminary data.</text>
</comment>
<feature type="transmembrane region" description="Helical" evidence="1">
    <location>
        <begin position="12"/>
        <end position="37"/>
    </location>
</feature>
<dbReference type="Pfam" id="PF07898">
    <property type="entry name" value="DUF1676"/>
    <property type="match status" value="1"/>
</dbReference>
<evidence type="ECO:0000256" key="1">
    <source>
        <dbReference type="SAM" id="Phobius"/>
    </source>
</evidence>
<dbReference type="InterPro" id="IPR012464">
    <property type="entry name" value="DUF1676"/>
</dbReference>
<dbReference type="Proteomes" id="UP001162164">
    <property type="component" value="Unassembled WGS sequence"/>
</dbReference>
<feature type="transmembrane region" description="Helical" evidence="1">
    <location>
        <begin position="43"/>
        <end position="62"/>
    </location>
</feature>
<proteinExistence type="predicted"/>
<evidence type="ECO:0000313" key="2">
    <source>
        <dbReference type="EMBL" id="KAJ8967772.1"/>
    </source>
</evidence>
<sequence>MAHAKKSKLKKIFVPILVLILLKAMSLVPFALGVLGFKAWNSLQLAFFSFIISTGVAIFQICQKLANDGTHAHIASPPGIWDTASGNQFSAKGFYSR</sequence>
<dbReference type="PANTHER" id="PTHR21879">
    <property type="entry name" value="FI03362P-RELATED-RELATED"/>
    <property type="match status" value="1"/>
</dbReference>
<keyword evidence="3" id="KW-1185">Reference proteome</keyword>
<keyword evidence="1" id="KW-1133">Transmembrane helix</keyword>
<name>A0ABQ9IWA8_9CUCU</name>
<organism evidence="2 3">
    <name type="scientific">Molorchus minor</name>
    <dbReference type="NCBI Taxonomy" id="1323400"/>
    <lineage>
        <taxon>Eukaryota</taxon>
        <taxon>Metazoa</taxon>
        <taxon>Ecdysozoa</taxon>
        <taxon>Arthropoda</taxon>
        <taxon>Hexapoda</taxon>
        <taxon>Insecta</taxon>
        <taxon>Pterygota</taxon>
        <taxon>Neoptera</taxon>
        <taxon>Endopterygota</taxon>
        <taxon>Coleoptera</taxon>
        <taxon>Polyphaga</taxon>
        <taxon>Cucujiformia</taxon>
        <taxon>Chrysomeloidea</taxon>
        <taxon>Cerambycidae</taxon>
        <taxon>Lamiinae</taxon>
        <taxon>Monochamini</taxon>
        <taxon>Molorchus</taxon>
    </lineage>
</organism>
<dbReference type="PANTHER" id="PTHR21879:SF6">
    <property type="entry name" value="OSIRIS 19, ISOFORM A"/>
    <property type="match status" value="1"/>
</dbReference>
<accession>A0ABQ9IWA8</accession>
<protein>
    <submittedName>
        <fullName evidence="2">Uncharacterized protein</fullName>
    </submittedName>
</protein>